<dbReference type="RefSeq" id="WP_199470476.1">
    <property type="nucleotide sequence ID" value="NZ_JAEMNX010000068.1"/>
</dbReference>
<feature type="region of interest" description="Disordered" evidence="1">
    <location>
        <begin position="29"/>
        <end position="64"/>
    </location>
</feature>
<sequence>KRRRLTPSFDNYLFRKRLSIPLDNAIKAPPNANFSINKKSAADKDDPARHLRGDIGRNTGSEYS</sequence>
<gene>
    <name evidence="2" type="ORF">I8J31_20670</name>
</gene>
<keyword evidence="3" id="KW-1185">Reference proteome</keyword>
<feature type="non-terminal residue" evidence="2">
    <location>
        <position position="1"/>
    </location>
</feature>
<evidence type="ECO:0000313" key="2">
    <source>
        <dbReference type="EMBL" id="MBJ7540084.1"/>
    </source>
</evidence>
<proteinExistence type="predicted"/>
<organism evidence="2 3">
    <name type="scientific">Marinomonas transparens</name>
    <dbReference type="NCBI Taxonomy" id="2795388"/>
    <lineage>
        <taxon>Bacteria</taxon>
        <taxon>Pseudomonadati</taxon>
        <taxon>Pseudomonadota</taxon>
        <taxon>Gammaproteobacteria</taxon>
        <taxon>Oceanospirillales</taxon>
        <taxon>Oceanospirillaceae</taxon>
        <taxon>Marinomonas</taxon>
    </lineage>
</organism>
<dbReference type="Proteomes" id="UP000628710">
    <property type="component" value="Unassembled WGS sequence"/>
</dbReference>
<name>A0A934MY65_9GAMM</name>
<feature type="compositionally biased region" description="Basic and acidic residues" evidence="1">
    <location>
        <begin position="40"/>
        <end position="55"/>
    </location>
</feature>
<accession>A0A934MY65</accession>
<dbReference type="AlphaFoldDB" id="A0A934MY65"/>
<comment type="caution">
    <text evidence="2">The sequence shown here is derived from an EMBL/GenBank/DDBJ whole genome shotgun (WGS) entry which is preliminary data.</text>
</comment>
<evidence type="ECO:0000313" key="3">
    <source>
        <dbReference type="Proteomes" id="UP000628710"/>
    </source>
</evidence>
<evidence type="ECO:0000256" key="1">
    <source>
        <dbReference type="SAM" id="MobiDB-lite"/>
    </source>
</evidence>
<protein>
    <submittedName>
        <fullName evidence="2">Uncharacterized protein</fullName>
    </submittedName>
</protein>
<reference evidence="2" key="1">
    <citation type="submission" date="2020-12" db="EMBL/GenBank/DDBJ databases">
        <title>Marinomonas arctica sp. nov., a psychrotolerant bacterium isolated from the Arctic.</title>
        <authorList>
            <person name="Zhang Y."/>
        </authorList>
    </citation>
    <scope>NUCLEOTIDE SEQUENCE</scope>
    <source>
        <strain evidence="2">C1424</strain>
    </source>
</reference>
<dbReference type="EMBL" id="JAEMNX010000068">
    <property type="protein sequence ID" value="MBJ7540084.1"/>
    <property type="molecule type" value="Genomic_DNA"/>
</dbReference>